<protein>
    <recommendedName>
        <fullName evidence="5">Lipoprotein</fullName>
    </recommendedName>
</protein>
<accession>A0A5D4MB79</accession>
<evidence type="ECO:0000313" key="3">
    <source>
        <dbReference type="EMBL" id="TYR98275.1"/>
    </source>
</evidence>
<evidence type="ECO:0000256" key="2">
    <source>
        <dbReference type="SAM" id="SignalP"/>
    </source>
</evidence>
<proteinExistence type="predicted"/>
<organism evidence="3 4">
    <name type="scientific">Rossellomorea vietnamensis</name>
    <dbReference type="NCBI Taxonomy" id="218284"/>
    <lineage>
        <taxon>Bacteria</taxon>
        <taxon>Bacillati</taxon>
        <taxon>Bacillota</taxon>
        <taxon>Bacilli</taxon>
        <taxon>Bacillales</taxon>
        <taxon>Bacillaceae</taxon>
        <taxon>Rossellomorea</taxon>
    </lineage>
</organism>
<feature type="compositionally biased region" description="Polar residues" evidence="1">
    <location>
        <begin position="20"/>
        <end position="44"/>
    </location>
</feature>
<dbReference type="PROSITE" id="PS51257">
    <property type="entry name" value="PROKAR_LIPOPROTEIN"/>
    <property type="match status" value="1"/>
</dbReference>
<feature type="region of interest" description="Disordered" evidence="1">
    <location>
        <begin position="20"/>
        <end position="75"/>
    </location>
</feature>
<feature type="compositionally biased region" description="Basic and acidic residues" evidence="1">
    <location>
        <begin position="63"/>
        <end position="72"/>
    </location>
</feature>
<dbReference type="EMBL" id="VTEG01000012">
    <property type="protein sequence ID" value="TYR98275.1"/>
    <property type="molecule type" value="Genomic_DNA"/>
</dbReference>
<evidence type="ECO:0000313" key="4">
    <source>
        <dbReference type="Proteomes" id="UP000325182"/>
    </source>
</evidence>
<feature type="chain" id="PRO_5038730363" description="Lipoprotein" evidence="2">
    <location>
        <begin position="22"/>
        <end position="322"/>
    </location>
</feature>
<comment type="caution">
    <text evidence="3">The sequence shown here is derived from an EMBL/GenBank/DDBJ whole genome shotgun (WGS) entry which is preliminary data.</text>
</comment>
<keyword evidence="2" id="KW-0732">Signal</keyword>
<feature type="signal peptide" evidence="2">
    <location>
        <begin position="1"/>
        <end position="21"/>
    </location>
</feature>
<dbReference type="RefSeq" id="WP_148954468.1">
    <property type="nucleotide sequence ID" value="NZ_VTEG01000012.1"/>
</dbReference>
<sequence length="322" mass="36038">MKKIYLVIISAAILAISTGCSNSTGENEETSNVLPASETAASGTDNKDTGIPEEENSSQTSASKDETEKGTNDFDVDNYLNEKYAIENTHYKTDIWNNEETGRTEYTVIILPDTKEFGQEINEVFKNGDTVSPSDDERTKAMLDMAPKIMDDLTDDKHHVDSVNWMSYDGEFTVRLMQDFQNSDLSTNAEGESLSHYSSKQIEYARVWLQLGVHQEFDELNVRHIPAGTPMNPNHEKSIGYPEDVIQLAGSRLIDGSVTYSGNGDGTINVYKVPLRWDGNYSDIDESFYEEIVEDTELVYIDTGDDEKIIDLIQLISDNGAY</sequence>
<dbReference type="AlphaFoldDB" id="A0A5D4MB79"/>
<gene>
    <name evidence="3" type="ORF">FZC84_15300</name>
</gene>
<dbReference type="Proteomes" id="UP000325182">
    <property type="component" value="Unassembled WGS sequence"/>
</dbReference>
<reference evidence="3 4" key="1">
    <citation type="submission" date="2019-08" db="EMBL/GenBank/DDBJ databases">
        <title>Bacillus genomes from the desert of Cuatro Cienegas, Coahuila.</title>
        <authorList>
            <person name="Olmedo-Alvarez G."/>
        </authorList>
    </citation>
    <scope>NUCLEOTIDE SEQUENCE [LARGE SCALE GENOMIC DNA]</scope>
    <source>
        <strain evidence="3 4">CH128b_4D</strain>
    </source>
</reference>
<name>A0A5D4MB79_9BACI</name>
<evidence type="ECO:0008006" key="5">
    <source>
        <dbReference type="Google" id="ProtNLM"/>
    </source>
</evidence>
<evidence type="ECO:0000256" key="1">
    <source>
        <dbReference type="SAM" id="MobiDB-lite"/>
    </source>
</evidence>